<accession>A0ABV7L0X0</accession>
<dbReference type="HAMAP" id="MF_00632">
    <property type="entry name" value="UPF0234"/>
    <property type="match status" value="1"/>
</dbReference>
<dbReference type="InterPro" id="IPR007551">
    <property type="entry name" value="YajQ/Smlt4090-like"/>
</dbReference>
<organism evidence="4 5">
    <name type="scientific">Marinibaculum pumilum</name>
    <dbReference type="NCBI Taxonomy" id="1766165"/>
    <lineage>
        <taxon>Bacteria</taxon>
        <taxon>Pseudomonadati</taxon>
        <taxon>Pseudomonadota</taxon>
        <taxon>Alphaproteobacteria</taxon>
        <taxon>Rhodospirillales</taxon>
        <taxon>Rhodospirillaceae</taxon>
        <taxon>Marinibaculum</taxon>
    </lineage>
</organism>
<dbReference type="RefSeq" id="WP_379901252.1">
    <property type="nucleotide sequence ID" value="NZ_JBHRTR010000028.1"/>
</dbReference>
<name>A0ABV7L0X0_9PROT</name>
<dbReference type="EMBL" id="JBHRTR010000028">
    <property type="protein sequence ID" value="MFC3228281.1"/>
    <property type="molecule type" value="Genomic_DNA"/>
</dbReference>
<sequence>MPSFDITSKTDLAEVDNAVDGVMREIGTRYDFKGSIAKVERKENSLEIHADDNLKLKQVEELVKGYFVRRKLDPGALDWQDPERAGGNTVRQTVLIKQGIDRDLAKKIIKHLKDEKLKVQTSVQGDELRVTGKKRDDLQAAISAVKAMDIEQPLDYGNFRD</sequence>
<dbReference type="NCBIfam" id="NF003819">
    <property type="entry name" value="PRK05412.1"/>
    <property type="match status" value="1"/>
</dbReference>
<protein>
    <recommendedName>
        <fullName evidence="3">Nucleotide-binding protein ACFOGJ_13630</fullName>
    </recommendedName>
</protein>
<dbReference type="CDD" id="cd11740">
    <property type="entry name" value="YajQ_like"/>
    <property type="match status" value="1"/>
</dbReference>
<dbReference type="InterPro" id="IPR035570">
    <property type="entry name" value="UPF0234_N"/>
</dbReference>
<evidence type="ECO:0000313" key="5">
    <source>
        <dbReference type="Proteomes" id="UP001595528"/>
    </source>
</evidence>
<comment type="similarity">
    <text evidence="2 3">Belongs to the YajQ family.</text>
</comment>
<keyword evidence="1 3" id="KW-0547">Nucleotide-binding</keyword>
<dbReference type="InterPro" id="IPR035571">
    <property type="entry name" value="UPF0234-like_C"/>
</dbReference>
<dbReference type="InterPro" id="IPR036183">
    <property type="entry name" value="YajQ-like_sf"/>
</dbReference>
<gene>
    <name evidence="4" type="ORF">ACFOGJ_13630</name>
</gene>
<dbReference type="Pfam" id="PF04461">
    <property type="entry name" value="YajQ"/>
    <property type="match status" value="1"/>
</dbReference>
<evidence type="ECO:0000313" key="4">
    <source>
        <dbReference type="EMBL" id="MFC3228281.1"/>
    </source>
</evidence>
<evidence type="ECO:0000256" key="2">
    <source>
        <dbReference type="ARBA" id="ARBA00093450"/>
    </source>
</evidence>
<dbReference type="Gene3D" id="3.30.70.990">
    <property type="entry name" value="YajQ-like, domain 2"/>
    <property type="match status" value="1"/>
</dbReference>
<reference evidence="5" key="1">
    <citation type="journal article" date="2019" name="Int. J. Syst. Evol. Microbiol.">
        <title>The Global Catalogue of Microorganisms (GCM) 10K type strain sequencing project: providing services to taxonomists for standard genome sequencing and annotation.</title>
        <authorList>
            <consortium name="The Broad Institute Genomics Platform"/>
            <consortium name="The Broad Institute Genome Sequencing Center for Infectious Disease"/>
            <person name="Wu L."/>
            <person name="Ma J."/>
        </authorList>
    </citation>
    <scope>NUCLEOTIDE SEQUENCE [LARGE SCALE GENOMIC DNA]</scope>
    <source>
        <strain evidence="5">KCTC 42964</strain>
    </source>
</reference>
<evidence type="ECO:0000256" key="1">
    <source>
        <dbReference type="ARBA" id="ARBA00022741"/>
    </source>
</evidence>
<dbReference type="Gene3D" id="3.30.70.860">
    <property type="match status" value="1"/>
</dbReference>
<dbReference type="SUPFAM" id="SSF89963">
    <property type="entry name" value="YajQ-like"/>
    <property type="match status" value="2"/>
</dbReference>
<keyword evidence="5" id="KW-1185">Reference proteome</keyword>
<comment type="caution">
    <text evidence="4">The sequence shown here is derived from an EMBL/GenBank/DDBJ whole genome shotgun (WGS) entry which is preliminary data.</text>
</comment>
<dbReference type="Proteomes" id="UP001595528">
    <property type="component" value="Unassembled WGS sequence"/>
</dbReference>
<comment type="function">
    <text evidence="3">Nucleotide-binding protein.</text>
</comment>
<proteinExistence type="inferred from homology"/>
<dbReference type="PANTHER" id="PTHR30476">
    <property type="entry name" value="UPF0234 PROTEIN YAJQ"/>
    <property type="match status" value="1"/>
</dbReference>
<evidence type="ECO:0000256" key="3">
    <source>
        <dbReference type="HAMAP-Rule" id="MF_00632"/>
    </source>
</evidence>
<dbReference type="PANTHER" id="PTHR30476:SF0">
    <property type="entry name" value="UPF0234 PROTEIN YAJQ"/>
    <property type="match status" value="1"/>
</dbReference>